<organism evidence="1 2">
    <name type="scientific">Liparis tanakae</name>
    <name type="common">Tanaka's snailfish</name>
    <dbReference type="NCBI Taxonomy" id="230148"/>
    <lineage>
        <taxon>Eukaryota</taxon>
        <taxon>Metazoa</taxon>
        <taxon>Chordata</taxon>
        <taxon>Craniata</taxon>
        <taxon>Vertebrata</taxon>
        <taxon>Euteleostomi</taxon>
        <taxon>Actinopterygii</taxon>
        <taxon>Neopterygii</taxon>
        <taxon>Teleostei</taxon>
        <taxon>Neoteleostei</taxon>
        <taxon>Acanthomorphata</taxon>
        <taxon>Eupercaria</taxon>
        <taxon>Perciformes</taxon>
        <taxon>Cottioidei</taxon>
        <taxon>Cottales</taxon>
        <taxon>Liparidae</taxon>
        <taxon>Liparis</taxon>
    </lineage>
</organism>
<evidence type="ECO:0000313" key="1">
    <source>
        <dbReference type="EMBL" id="TNN57386.1"/>
    </source>
</evidence>
<proteinExistence type="predicted"/>
<accession>A0A4Z2GV41</accession>
<dbReference type="Proteomes" id="UP000314294">
    <property type="component" value="Unassembled WGS sequence"/>
</dbReference>
<dbReference type="AlphaFoldDB" id="A0A4Z2GV41"/>
<keyword evidence="2" id="KW-1185">Reference proteome</keyword>
<comment type="caution">
    <text evidence="1">The sequence shown here is derived from an EMBL/GenBank/DDBJ whole genome shotgun (WGS) entry which is preliminary data.</text>
</comment>
<reference evidence="1 2" key="1">
    <citation type="submission" date="2019-03" db="EMBL/GenBank/DDBJ databases">
        <title>First draft genome of Liparis tanakae, snailfish: a comprehensive survey of snailfish specific genes.</title>
        <authorList>
            <person name="Kim W."/>
            <person name="Song I."/>
            <person name="Jeong J.-H."/>
            <person name="Kim D."/>
            <person name="Kim S."/>
            <person name="Ryu S."/>
            <person name="Song J.Y."/>
            <person name="Lee S.K."/>
        </authorList>
    </citation>
    <scope>NUCLEOTIDE SEQUENCE [LARGE SCALE GENOMIC DNA]</scope>
    <source>
        <tissue evidence="1">Muscle</tissue>
    </source>
</reference>
<name>A0A4Z2GV41_9TELE</name>
<gene>
    <name evidence="1" type="ORF">EYF80_032462</name>
</gene>
<dbReference type="EMBL" id="SRLO01000407">
    <property type="protein sequence ID" value="TNN57386.1"/>
    <property type="molecule type" value="Genomic_DNA"/>
</dbReference>
<evidence type="ECO:0000313" key="2">
    <source>
        <dbReference type="Proteomes" id="UP000314294"/>
    </source>
</evidence>
<sequence>MGTSGRGCSFLHEGTNTVISAWPLSTKKFTASWMPRQENTSLFPWLNESTQNTEGANSHLSTPQIRCSPHGHVAPVDHNGPQSVLVHAALLSARRGPRGEGQLHGGAHGLEVASGHQHRHRGHGGPLLGPPAGPDPHQLPEELVRVRVGAEHLLHGQNLSRGVAELVEQVQLGLRVLGARGGVGLPGEHPLTGATGAVWSHEGRRGDPCRGVGVREGQAGGVGYFIPRRGGTRDRHRAHARMWTMKSRSGPVNAKVLVQTPVQTLENRLLPQVLALNPFQMLMFEKCVKV</sequence>
<protein>
    <submittedName>
        <fullName evidence="1">Uncharacterized protein</fullName>
    </submittedName>
</protein>